<feature type="transmembrane region" description="Helical" evidence="6">
    <location>
        <begin position="319"/>
        <end position="337"/>
    </location>
</feature>
<feature type="compositionally biased region" description="Polar residues" evidence="5">
    <location>
        <begin position="27"/>
        <end position="36"/>
    </location>
</feature>
<sequence>MPSTPTIGPAMSRRTPRTAGRSAWPGSRTTAWRNSPSALTERPHVGLLFYGDAGKGRQRRIQCLPSCNSVAFVGDRRMTADSTLLGILLATALSGIGSMAGAAVLSLTVLARVVDRMVSFSVGVLLATSLLHSLPEAFESHNGIEPNTHALFATLLAGLLGFFLLEKISLIRHSHHHEGDGHGHHHGHDRQEAGRSGLMILVGDGLHNFSDGIVIAAAFLADTRVGIVTALAIAAHEIPQEIGDFMVLLNAGFSKTRAFVYNLICSVCALVGAVLGYYLLDRMTAWIPYVLVVASSSFIYIAVCDLMPQMKRRPRWQESAVQITLVVAGIAMIFLLTDGLHHHAH</sequence>
<organism evidence="7 8">
    <name type="scientific">Ralstonia solanacearum (strain UW551)</name>
    <dbReference type="NCBI Taxonomy" id="342110"/>
    <lineage>
        <taxon>Bacteria</taxon>
        <taxon>Pseudomonadati</taxon>
        <taxon>Pseudomonadota</taxon>
        <taxon>Betaproteobacteria</taxon>
        <taxon>Burkholderiales</taxon>
        <taxon>Burkholderiaceae</taxon>
        <taxon>Ralstonia</taxon>
        <taxon>Ralstonia solanacearum species complex</taxon>
    </lineage>
</organism>
<dbReference type="AlphaFoldDB" id="A0AB33VGI2"/>
<evidence type="ECO:0000256" key="5">
    <source>
        <dbReference type="SAM" id="MobiDB-lite"/>
    </source>
</evidence>
<reference evidence="7 8" key="1">
    <citation type="journal article" date="2006" name="Mol. Plant Microbe Interact.">
        <title>Identification of open reading frames unique to a select agent: Ralstonia solanacearum race 3 biovar 2.</title>
        <authorList>
            <person name="Gabriel D.W."/>
            <person name="Allen C."/>
            <person name="Schell M."/>
            <person name="Denny T.P."/>
            <person name="Greenberg J.T."/>
            <person name="Duan Y.P."/>
            <person name="Flores-Cruz Z."/>
            <person name="Huang Q."/>
            <person name="Clifford J.M."/>
            <person name="Presting G."/>
            <person name="Gonzalez E.T."/>
            <person name="Reddy J."/>
            <person name="Elphinstone J."/>
            <person name="Swanson J."/>
            <person name="Yao J."/>
            <person name="Mulholland V."/>
            <person name="Liu L."/>
            <person name="Farmerie W."/>
            <person name="Patnaikuni M."/>
            <person name="Balogh B."/>
            <person name="Norman D."/>
            <person name="Alvarez A."/>
            <person name="Castillo J.A."/>
            <person name="Jones J."/>
            <person name="Saddler G."/>
            <person name="Walunas T."/>
            <person name="Zhukov A."/>
            <person name="Mikhailova N."/>
        </authorList>
    </citation>
    <scope>NUCLEOTIDE SEQUENCE [LARGE SCALE GENOMIC DNA]</scope>
    <source>
        <strain evidence="7 8">UW551</strain>
    </source>
</reference>
<evidence type="ECO:0000256" key="4">
    <source>
        <dbReference type="ARBA" id="ARBA00023136"/>
    </source>
</evidence>
<accession>A0AB33VGI2</accession>
<name>A0AB33VGI2_RALSU</name>
<keyword evidence="3 6" id="KW-1133">Transmembrane helix</keyword>
<dbReference type="InterPro" id="IPR003689">
    <property type="entry name" value="ZIP"/>
</dbReference>
<feature type="transmembrane region" description="Helical" evidence="6">
    <location>
        <begin position="259"/>
        <end position="280"/>
    </location>
</feature>
<feature type="transmembrane region" description="Helical" evidence="6">
    <location>
        <begin position="286"/>
        <end position="307"/>
    </location>
</feature>
<dbReference type="Proteomes" id="UP000005933">
    <property type="component" value="Unassembled WGS sequence"/>
</dbReference>
<feature type="transmembrane region" description="Helical" evidence="6">
    <location>
        <begin position="84"/>
        <end position="110"/>
    </location>
</feature>
<evidence type="ECO:0000256" key="6">
    <source>
        <dbReference type="SAM" id="Phobius"/>
    </source>
</evidence>
<evidence type="ECO:0000256" key="3">
    <source>
        <dbReference type="ARBA" id="ARBA00022989"/>
    </source>
</evidence>
<feature type="transmembrane region" description="Helical" evidence="6">
    <location>
        <begin position="117"/>
        <end position="135"/>
    </location>
</feature>
<dbReference type="Pfam" id="PF02535">
    <property type="entry name" value="Zip"/>
    <property type="match status" value="1"/>
</dbReference>
<evidence type="ECO:0000256" key="1">
    <source>
        <dbReference type="ARBA" id="ARBA00004141"/>
    </source>
</evidence>
<dbReference type="PANTHER" id="PTHR16950:SF16">
    <property type="entry name" value="ZINC TRANSPORTER ZIP13"/>
    <property type="match status" value="1"/>
</dbReference>
<evidence type="ECO:0000313" key="8">
    <source>
        <dbReference type="Proteomes" id="UP000005933"/>
    </source>
</evidence>
<dbReference type="GO" id="GO:0016020">
    <property type="term" value="C:membrane"/>
    <property type="evidence" value="ECO:0007669"/>
    <property type="project" value="UniProtKB-SubCell"/>
</dbReference>
<keyword evidence="4 6" id="KW-0472">Membrane</keyword>
<comment type="subcellular location">
    <subcellularLocation>
        <location evidence="1">Membrane</location>
        <topology evidence="1">Multi-pass membrane protein</topology>
    </subcellularLocation>
</comment>
<feature type="transmembrane region" description="Helical" evidence="6">
    <location>
        <begin position="147"/>
        <end position="165"/>
    </location>
</feature>
<keyword evidence="2 6" id="KW-0812">Transmembrane</keyword>
<proteinExistence type="predicted"/>
<evidence type="ECO:0000256" key="2">
    <source>
        <dbReference type="ARBA" id="ARBA00022692"/>
    </source>
</evidence>
<protein>
    <submittedName>
        <fullName evidence="7">Histidine-rich protein Ke4</fullName>
    </submittedName>
</protein>
<feature type="region of interest" description="Disordered" evidence="5">
    <location>
        <begin position="1"/>
        <end position="36"/>
    </location>
</feature>
<dbReference type="PANTHER" id="PTHR16950">
    <property type="entry name" value="ZINC TRANSPORTER SLC39A7 HISTIDINE-RICH MEMBRANE PROTEIN KE4"/>
    <property type="match status" value="1"/>
</dbReference>
<gene>
    <name evidence="7" type="ORF">RRSL_03516</name>
</gene>
<comment type="caution">
    <text evidence="7">The sequence shown here is derived from an EMBL/GenBank/DDBJ whole genome shotgun (WGS) entry which is preliminary data.</text>
</comment>
<dbReference type="EMBL" id="AAKL01000008">
    <property type="protein sequence ID" value="EAP73978.1"/>
    <property type="molecule type" value="Genomic_DNA"/>
</dbReference>
<evidence type="ECO:0000313" key="7">
    <source>
        <dbReference type="EMBL" id="EAP73978.1"/>
    </source>
</evidence>
<dbReference type="GO" id="GO:0046873">
    <property type="term" value="F:metal ion transmembrane transporter activity"/>
    <property type="evidence" value="ECO:0007669"/>
    <property type="project" value="InterPro"/>
</dbReference>